<comment type="caution">
    <text evidence="2">The sequence shown here is derived from an EMBL/GenBank/DDBJ whole genome shotgun (WGS) entry which is preliminary data.</text>
</comment>
<reference evidence="2 3" key="1">
    <citation type="submission" date="2019-06" db="EMBL/GenBank/DDBJ databases">
        <title>A chromosomal-level reference genome of Carpinus fangiana (Coryloideae, Betulaceae).</title>
        <authorList>
            <person name="Yang X."/>
            <person name="Wang Z."/>
            <person name="Zhang L."/>
            <person name="Hao G."/>
            <person name="Liu J."/>
            <person name="Yang Y."/>
        </authorList>
    </citation>
    <scope>NUCLEOTIDE SEQUENCE [LARGE SCALE GENOMIC DNA]</scope>
    <source>
        <strain evidence="2">Cfa_2016G</strain>
        <tissue evidence="2">Leaf</tissue>
    </source>
</reference>
<dbReference type="EMBL" id="VIBQ01000017">
    <property type="protein sequence ID" value="KAB8360841.1"/>
    <property type="molecule type" value="Genomic_DNA"/>
</dbReference>
<dbReference type="OrthoDB" id="4153866at2759"/>
<evidence type="ECO:0008006" key="4">
    <source>
        <dbReference type="Google" id="ProtNLM"/>
    </source>
</evidence>
<comment type="similarity">
    <text evidence="1">Belongs to the AIM6 family.</text>
</comment>
<evidence type="ECO:0000256" key="1">
    <source>
        <dbReference type="ARBA" id="ARBA00008858"/>
    </source>
</evidence>
<keyword evidence="3" id="KW-1185">Reference proteome</keyword>
<dbReference type="InterPro" id="IPR051236">
    <property type="entry name" value="HAT_RTT109-like"/>
</dbReference>
<dbReference type="Proteomes" id="UP000327013">
    <property type="component" value="Unassembled WGS sequence"/>
</dbReference>
<proteinExistence type="inferred from homology"/>
<evidence type="ECO:0000313" key="2">
    <source>
        <dbReference type="EMBL" id="KAB8360841.1"/>
    </source>
</evidence>
<dbReference type="PANTHER" id="PTHR31571:SF5">
    <property type="entry name" value="ALTERED INHERITANCE OF MITOCHONDRIA PROTEIN 6"/>
    <property type="match status" value="1"/>
</dbReference>
<gene>
    <name evidence="2" type="ORF">FH972_024575</name>
</gene>
<dbReference type="PANTHER" id="PTHR31571">
    <property type="entry name" value="ALTERED INHERITANCE OF MITOCHONDRIA PROTEIN 6"/>
    <property type="match status" value="1"/>
</dbReference>
<dbReference type="GO" id="GO:0008081">
    <property type="term" value="F:phosphoric diester hydrolase activity"/>
    <property type="evidence" value="ECO:0007669"/>
    <property type="project" value="InterPro"/>
</dbReference>
<name>A0A5N6KYQ6_9ROSI</name>
<dbReference type="InterPro" id="IPR017946">
    <property type="entry name" value="PLC-like_Pdiesterase_TIM-brl"/>
</dbReference>
<dbReference type="AlphaFoldDB" id="A0A5N6KYQ6"/>
<protein>
    <recommendedName>
        <fullName evidence="4">Glycerophosphodiester phosphodiesterase</fullName>
    </recommendedName>
</protein>
<dbReference type="SUPFAM" id="SSF51695">
    <property type="entry name" value="PLC-like phosphodiesterases"/>
    <property type="match status" value="1"/>
</dbReference>
<accession>A0A5N6KYQ6</accession>
<sequence>MAPSMYVSAMCNCLDACPTHVILPHALRNVKWRSRMANVPQVGHEISALTDERTFEALYIEPILRQVKAQNPTTKFVTSPTRNGVFDTDSAQTLYLWVDCKTEGEATFKAVTAALEPLRAAGYLTNYTEDDGVKAGPVTVIGTGNTPLNLVQGVSPRDYFFDGQLTTLATSNLTADVTPIASTDFKTAVGALPNGTFTAAQFKNLTDQIAAAKDKGIGVRYWDTPGWPVSARNRIWTQLWAAGVTLINVDDLQAGAGFADQSQYW</sequence>
<evidence type="ECO:0000313" key="3">
    <source>
        <dbReference type="Proteomes" id="UP000327013"/>
    </source>
</evidence>
<dbReference type="GO" id="GO:0006629">
    <property type="term" value="P:lipid metabolic process"/>
    <property type="evidence" value="ECO:0007669"/>
    <property type="project" value="InterPro"/>
</dbReference>
<organism evidence="2 3">
    <name type="scientific">Carpinus fangiana</name>
    <dbReference type="NCBI Taxonomy" id="176857"/>
    <lineage>
        <taxon>Eukaryota</taxon>
        <taxon>Viridiplantae</taxon>
        <taxon>Streptophyta</taxon>
        <taxon>Embryophyta</taxon>
        <taxon>Tracheophyta</taxon>
        <taxon>Spermatophyta</taxon>
        <taxon>Magnoliopsida</taxon>
        <taxon>eudicotyledons</taxon>
        <taxon>Gunneridae</taxon>
        <taxon>Pentapetalae</taxon>
        <taxon>rosids</taxon>
        <taxon>fabids</taxon>
        <taxon>Fagales</taxon>
        <taxon>Betulaceae</taxon>
        <taxon>Carpinus</taxon>
    </lineage>
</organism>